<name>A0A0D0GJ93_9SPHI</name>
<evidence type="ECO:0000313" key="2">
    <source>
        <dbReference type="Proteomes" id="UP000032049"/>
    </source>
</evidence>
<keyword evidence="2" id="KW-1185">Reference proteome</keyword>
<protein>
    <submittedName>
        <fullName evidence="1">Uncharacterized protein</fullName>
    </submittedName>
</protein>
<reference evidence="1 2" key="1">
    <citation type="submission" date="2015-01" db="EMBL/GenBank/DDBJ databases">
        <title>Draft genome sequence of Pedobacter sp. NL19 isolated from sludge of an effluent treatment pond in an abandoned uranium mine.</title>
        <authorList>
            <person name="Santos T."/>
            <person name="Caetano T."/>
            <person name="Covas C."/>
            <person name="Cruz A."/>
            <person name="Mendo S."/>
        </authorList>
    </citation>
    <scope>NUCLEOTIDE SEQUENCE [LARGE SCALE GENOMIC DNA]</scope>
    <source>
        <strain evidence="1 2">NL19</strain>
    </source>
</reference>
<comment type="caution">
    <text evidence="1">The sequence shown here is derived from an EMBL/GenBank/DDBJ whole genome shotgun (WGS) entry which is preliminary data.</text>
</comment>
<dbReference type="RefSeq" id="WP_041881376.1">
    <property type="nucleotide sequence ID" value="NZ_CP157278.1"/>
</dbReference>
<sequence length="139" mass="15761">MKNPLLLFTNHTKLLLTICTGLTFFLGSCKKDKNTAPATREVNIEYRVSLANPTVKSTVNILYTPTDKAWTIMPEINPPFSKKFTRTIKKGDGIKFEGFITDGGNVNLELLIDGKTVYAETCYNRSFLKEEPKDIYNFQ</sequence>
<dbReference type="Proteomes" id="UP000032049">
    <property type="component" value="Unassembled WGS sequence"/>
</dbReference>
<evidence type="ECO:0000313" key="1">
    <source>
        <dbReference type="EMBL" id="KIO77302.1"/>
    </source>
</evidence>
<proteinExistence type="predicted"/>
<accession>A0A0D0GJ93</accession>
<dbReference type="AlphaFoldDB" id="A0A0D0GJ93"/>
<dbReference type="PROSITE" id="PS51257">
    <property type="entry name" value="PROKAR_LIPOPROTEIN"/>
    <property type="match status" value="1"/>
</dbReference>
<gene>
    <name evidence="1" type="ORF">TH53_10200</name>
</gene>
<dbReference type="EMBL" id="JXRA01000040">
    <property type="protein sequence ID" value="KIO77302.1"/>
    <property type="molecule type" value="Genomic_DNA"/>
</dbReference>
<dbReference type="OrthoDB" id="672380at2"/>
<organism evidence="1 2">
    <name type="scientific">Pedobacter lusitanus</name>
    <dbReference type="NCBI Taxonomy" id="1503925"/>
    <lineage>
        <taxon>Bacteria</taxon>
        <taxon>Pseudomonadati</taxon>
        <taxon>Bacteroidota</taxon>
        <taxon>Sphingobacteriia</taxon>
        <taxon>Sphingobacteriales</taxon>
        <taxon>Sphingobacteriaceae</taxon>
        <taxon>Pedobacter</taxon>
    </lineage>
</organism>